<reference evidence="1 2" key="1">
    <citation type="submission" date="2019-02" db="EMBL/GenBank/DDBJ databases">
        <title>Deep-cultivation of Planctomycetes and their phenomic and genomic characterization uncovers novel biology.</title>
        <authorList>
            <person name="Wiegand S."/>
            <person name="Jogler M."/>
            <person name="Boedeker C."/>
            <person name="Pinto D."/>
            <person name="Vollmers J."/>
            <person name="Rivas-Marin E."/>
            <person name="Kohn T."/>
            <person name="Peeters S.H."/>
            <person name="Heuer A."/>
            <person name="Rast P."/>
            <person name="Oberbeckmann S."/>
            <person name="Bunk B."/>
            <person name="Jeske O."/>
            <person name="Meyerdierks A."/>
            <person name="Storesund J.E."/>
            <person name="Kallscheuer N."/>
            <person name="Luecker S."/>
            <person name="Lage O.M."/>
            <person name="Pohl T."/>
            <person name="Merkel B.J."/>
            <person name="Hornburger P."/>
            <person name="Mueller R.-W."/>
            <person name="Bruemmer F."/>
            <person name="Labrenz M."/>
            <person name="Spormann A.M."/>
            <person name="Op Den Camp H."/>
            <person name="Overmann J."/>
            <person name="Amann R."/>
            <person name="Jetten M.S.M."/>
            <person name="Mascher T."/>
            <person name="Medema M.H."/>
            <person name="Devos D.P."/>
            <person name="Kaster A.-K."/>
            <person name="Ovreas L."/>
            <person name="Rohde M."/>
            <person name="Galperin M.Y."/>
            <person name="Jogler C."/>
        </authorList>
    </citation>
    <scope>NUCLEOTIDE SEQUENCE [LARGE SCALE GENOMIC DNA]</scope>
    <source>
        <strain evidence="1 2">CA85</strain>
    </source>
</reference>
<evidence type="ECO:0000313" key="1">
    <source>
        <dbReference type="EMBL" id="TWT56312.1"/>
    </source>
</evidence>
<organism evidence="1 2">
    <name type="scientific">Allorhodopirellula solitaria</name>
    <dbReference type="NCBI Taxonomy" id="2527987"/>
    <lineage>
        <taxon>Bacteria</taxon>
        <taxon>Pseudomonadati</taxon>
        <taxon>Planctomycetota</taxon>
        <taxon>Planctomycetia</taxon>
        <taxon>Pirellulales</taxon>
        <taxon>Pirellulaceae</taxon>
        <taxon>Allorhodopirellula</taxon>
    </lineage>
</organism>
<gene>
    <name evidence="1" type="ORF">CA85_43150</name>
</gene>
<evidence type="ECO:0000313" key="2">
    <source>
        <dbReference type="Proteomes" id="UP000318053"/>
    </source>
</evidence>
<name>A0A5C5X251_9BACT</name>
<sequence length="111" mass="12907">MPKKDHPTEACAEHSGKVFLGMDLVSNNLTKMGARRTNVRQGPATPLAYHRPRYPLPSQHLCRARLRFSRQLQSNIHYHLRQINHWILEPCLQNLQRTLPSDEPQKSEIAY</sequence>
<dbReference type="Proteomes" id="UP000318053">
    <property type="component" value="Unassembled WGS sequence"/>
</dbReference>
<protein>
    <submittedName>
        <fullName evidence="1">Uncharacterized protein</fullName>
    </submittedName>
</protein>
<keyword evidence="2" id="KW-1185">Reference proteome</keyword>
<accession>A0A5C5X251</accession>
<dbReference type="EMBL" id="SJPK01000014">
    <property type="protein sequence ID" value="TWT56312.1"/>
    <property type="molecule type" value="Genomic_DNA"/>
</dbReference>
<dbReference type="AlphaFoldDB" id="A0A5C5X251"/>
<comment type="caution">
    <text evidence="1">The sequence shown here is derived from an EMBL/GenBank/DDBJ whole genome shotgun (WGS) entry which is preliminary data.</text>
</comment>
<proteinExistence type="predicted"/>